<evidence type="ECO:0000313" key="1">
    <source>
        <dbReference type="EMBL" id="OAX80272.1"/>
    </source>
</evidence>
<comment type="caution">
    <text evidence="1">The sequence shown here is derived from an EMBL/GenBank/DDBJ whole genome shotgun (WGS) entry which is preliminary data.</text>
</comment>
<sequence length="185" mass="21316">MRLMGNERQTADIDVLIESSERDSLLAYLRKHKYLVRANNRTAIQFDNSIEPVPLDVLVEVADGPSLRRFLRPDVALGIKLRTCYLRADDEHGEHKSGGDLTDIYFLLDFILEQGLKVGDDCAQKIQISYLNMYYLRDRMNPANFEKMKACGVQKLLKPWAEHDLEQRELYEAMAGTDIDPFTYA</sequence>
<proteinExistence type="predicted"/>
<keyword evidence="2" id="KW-1185">Reference proteome</keyword>
<name>A0A1B7NU27_9EURO</name>
<accession>A0A1B7NU27</accession>
<evidence type="ECO:0000313" key="2">
    <source>
        <dbReference type="Proteomes" id="UP000091918"/>
    </source>
</evidence>
<dbReference type="AlphaFoldDB" id="A0A1B7NU27"/>
<dbReference type="OrthoDB" id="4358016at2759"/>
<organism evidence="1 2">
    <name type="scientific">Emergomyces africanus</name>
    <dbReference type="NCBI Taxonomy" id="1955775"/>
    <lineage>
        <taxon>Eukaryota</taxon>
        <taxon>Fungi</taxon>
        <taxon>Dikarya</taxon>
        <taxon>Ascomycota</taxon>
        <taxon>Pezizomycotina</taxon>
        <taxon>Eurotiomycetes</taxon>
        <taxon>Eurotiomycetidae</taxon>
        <taxon>Onygenales</taxon>
        <taxon>Ajellomycetaceae</taxon>
        <taxon>Emergomyces</taxon>
    </lineage>
</organism>
<reference evidence="1 2" key="1">
    <citation type="submission" date="2015-07" db="EMBL/GenBank/DDBJ databases">
        <title>Emmonsia species relationships and genome sequence.</title>
        <authorList>
            <person name="Cuomo C.A."/>
            <person name="Schwartz I.S."/>
            <person name="Kenyon C."/>
            <person name="de Hoog G.S."/>
            <person name="Govender N.P."/>
            <person name="Botha A."/>
            <person name="Moreno L."/>
            <person name="de Vries M."/>
            <person name="Munoz J.F."/>
            <person name="Stielow J.B."/>
        </authorList>
    </citation>
    <scope>NUCLEOTIDE SEQUENCE [LARGE SCALE GENOMIC DNA]</scope>
    <source>
        <strain evidence="1 2">CBS 136260</strain>
    </source>
</reference>
<dbReference type="EMBL" id="LGUA01000747">
    <property type="protein sequence ID" value="OAX80272.1"/>
    <property type="molecule type" value="Genomic_DNA"/>
</dbReference>
<dbReference type="Proteomes" id="UP000091918">
    <property type="component" value="Unassembled WGS sequence"/>
</dbReference>
<gene>
    <name evidence="1" type="ORF">ACJ72_05396</name>
</gene>
<protein>
    <submittedName>
        <fullName evidence="1">Uncharacterized protein</fullName>
    </submittedName>
</protein>